<evidence type="ECO:0000313" key="3">
    <source>
        <dbReference type="Proteomes" id="UP000561045"/>
    </source>
</evidence>
<dbReference type="GO" id="GO:0004115">
    <property type="term" value="F:3',5'-cyclic-AMP phosphodiesterase activity"/>
    <property type="evidence" value="ECO:0007669"/>
    <property type="project" value="InterPro"/>
</dbReference>
<keyword evidence="2" id="KW-0378">Hydrolase</keyword>
<dbReference type="PANTHER" id="PTHR28283">
    <property type="entry name" value="3',5'-CYCLIC-NUCLEOTIDE PHOSPHODIESTERASE 1"/>
    <property type="match status" value="1"/>
</dbReference>
<name>A0A840BJA9_9RHOO</name>
<dbReference type="CDD" id="cd07735">
    <property type="entry name" value="class_II_PDE_MBL-fold"/>
    <property type="match status" value="1"/>
</dbReference>
<dbReference type="EMBL" id="JACIET010000001">
    <property type="protein sequence ID" value="MBB4012713.1"/>
    <property type="molecule type" value="Genomic_DNA"/>
</dbReference>
<evidence type="ECO:0000259" key="1">
    <source>
        <dbReference type="SMART" id="SM00849"/>
    </source>
</evidence>
<dbReference type="PRINTS" id="PR00388">
    <property type="entry name" value="PDIESTERASE2"/>
</dbReference>
<proteinExistence type="predicted"/>
<dbReference type="AlphaFoldDB" id="A0A840BJA9"/>
<dbReference type="Pfam" id="PF12706">
    <property type="entry name" value="Lactamase_B_2"/>
    <property type="match status" value="1"/>
</dbReference>
<accession>A0A840BJA9</accession>
<dbReference type="SMART" id="SM00849">
    <property type="entry name" value="Lactamase_B"/>
    <property type="match status" value="1"/>
</dbReference>
<dbReference type="GO" id="GO:0006198">
    <property type="term" value="P:cAMP catabolic process"/>
    <property type="evidence" value="ECO:0007669"/>
    <property type="project" value="InterPro"/>
</dbReference>
<dbReference type="InterPro" id="IPR000396">
    <property type="entry name" value="Pdiesterase2"/>
</dbReference>
<organism evidence="2 3">
    <name type="scientific">Niveibacterium umoris</name>
    <dbReference type="NCBI Taxonomy" id="1193620"/>
    <lineage>
        <taxon>Bacteria</taxon>
        <taxon>Pseudomonadati</taxon>
        <taxon>Pseudomonadota</taxon>
        <taxon>Betaproteobacteria</taxon>
        <taxon>Rhodocyclales</taxon>
        <taxon>Rhodocyclaceae</taxon>
        <taxon>Niveibacterium</taxon>
    </lineage>
</organism>
<dbReference type="PANTHER" id="PTHR28283:SF1">
    <property type="entry name" value="3',5'-CYCLIC-NUCLEOTIDE PHOSPHODIESTERASE 1"/>
    <property type="match status" value="1"/>
</dbReference>
<evidence type="ECO:0000313" key="2">
    <source>
        <dbReference type="EMBL" id="MBB4012713.1"/>
    </source>
</evidence>
<feature type="domain" description="Metallo-beta-lactamase" evidence="1">
    <location>
        <begin position="18"/>
        <end position="190"/>
    </location>
</feature>
<protein>
    <submittedName>
        <fullName evidence="2">3',5'-cyclic-nucleotide phosphodiesterase</fullName>
        <ecNumber evidence="2">3.1.4.17</ecNumber>
    </submittedName>
</protein>
<dbReference type="GO" id="GO:1902660">
    <property type="term" value="P:negative regulation of glucose mediated signaling pathway"/>
    <property type="evidence" value="ECO:0007669"/>
    <property type="project" value="TreeGrafter"/>
</dbReference>
<comment type="caution">
    <text evidence="2">The sequence shown here is derived from an EMBL/GenBank/DDBJ whole genome shotgun (WGS) entry which is preliminary data.</text>
</comment>
<dbReference type="Gene3D" id="3.60.15.10">
    <property type="entry name" value="Ribonuclease Z/Hydroxyacylglutathione hydrolase-like"/>
    <property type="match status" value="1"/>
</dbReference>
<dbReference type="EC" id="3.1.4.17" evidence="2"/>
<dbReference type="InterPro" id="IPR036866">
    <property type="entry name" value="RibonucZ/Hydroxyglut_hydro"/>
</dbReference>
<sequence>MEVRVLGCSGGIGGLDVRTTSLAIDDDILIDCGTGAGVLDVPALVAIDHVFLTHAHLDHIAYLPFIIDTVGDYRDRPLTVHAAPETLRIIRSHIFNWLIWPDFSAIPDRAHPLMRFNELRVGESIDIGGRRITALPALHAVPAVGYQIRSERGASLVFSGDTTLCEPQIAAINAIDELRVLIVETAFPNMQHDLALAARHLCPQMLFSLLDRLIVSPDVFITHLKPAQAAEITEEIATYAGRLRPQILKNDKVFRL</sequence>
<dbReference type="GO" id="GO:0047555">
    <property type="term" value="F:3',5'-cyclic-GMP phosphodiesterase activity"/>
    <property type="evidence" value="ECO:0007669"/>
    <property type="project" value="TreeGrafter"/>
</dbReference>
<gene>
    <name evidence="2" type="ORF">GGR36_002021</name>
</gene>
<reference evidence="2 3" key="1">
    <citation type="submission" date="2020-08" db="EMBL/GenBank/DDBJ databases">
        <title>Genomic Encyclopedia of Type Strains, Phase IV (KMG-IV): sequencing the most valuable type-strain genomes for metagenomic binning, comparative biology and taxonomic classification.</title>
        <authorList>
            <person name="Goeker M."/>
        </authorList>
    </citation>
    <scope>NUCLEOTIDE SEQUENCE [LARGE SCALE GENOMIC DNA]</scope>
    <source>
        <strain evidence="2 3">DSM 106739</strain>
    </source>
</reference>
<keyword evidence="3" id="KW-1185">Reference proteome</keyword>
<dbReference type="RefSeq" id="WP_183634495.1">
    <property type="nucleotide sequence ID" value="NZ_BAABLE010000011.1"/>
</dbReference>
<dbReference type="SUPFAM" id="SSF56281">
    <property type="entry name" value="Metallo-hydrolase/oxidoreductase"/>
    <property type="match status" value="1"/>
</dbReference>
<dbReference type="Proteomes" id="UP000561045">
    <property type="component" value="Unassembled WGS sequence"/>
</dbReference>
<dbReference type="InterPro" id="IPR001279">
    <property type="entry name" value="Metallo-B-lactamas"/>
</dbReference>